<feature type="transmembrane region" description="Helical" evidence="1">
    <location>
        <begin position="96"/>
        <end position="115"/>
    </location>
</feature>
<organism evidence="2 3">
    <name type="scientific">Mycolicibacterium canariasense</name>
    <name type="common">Mycobacterium canariasense</name>
    <dbReference type="NCBI Taxonomy" id="228230"/>
    <lineage>
        <taxon>Bacteria</taxon>
        <taxon>Bacillati</taxon>
        <taxon>Actinomycetota</taxon>
        <taxon>Actinomycetes</taxon>
        <taxon>Mycobacteriales</taxon>
        <taxon>Mycobacteriaceae</taxon>
        <taxon>Mycolicibacterium</taxon>
    </lineage>
</organism>
<reference evidence="3" key="1">
    <citation type="journal article" date="2016" name="Genome Announc.">
        <title>Draft Genome Sequences of Five Rapidly Growing Mycobacterium Species, M. thermoresistibile, M. fortuitum subsp. acetamidolyticum, M. canariasense, M. brisbanense, and M. novocastrense.</title>
        <authorList>
            <person name="Katahira K."/>
            <person name="Ogura Y."/>
            <person name="Gotoh Y."/>
            <person name="Hayashi T."/>
        </authorList>
    </citation>
    <scope>NUCLEOTIDE SEQUENCE [LARGE SCALE GENOMIC DNA]</scope>
    <source>
        <strain evidence="3">JCM15298</strain>
    </source>
</reference>
<dbReference type="Proteomes" id="UP000069443">
    <property type="component" value="Unassembled WGS sequence"/>
</dbReference>
<proteinExistence type="predicted"/>
<evidence type="ECO:0000313" key="2">
    <source>
        <dbReference type="EMBL" id="GAS99117.1"/>
    </source>
</evidence>
<evidence type="ECO:0000256" key="1">
    <source>
        <dbReference type="SAM" id="Phobius"/>
    </source>
</evidence>
<dbReference type="STRING" id="228230.RMCC_6082"/>
<dbReference type="EMBL" id="BCSY01000129">
    <property type="protein sequence ID" value="GAS99117.1"/>
    <property type="molecule type" value="Genomic_DNA"/>
</dbReference>
<sequence>MRGELADAVVGILVLAWLLRRQLTVRPVRERLTSALVLTAIGAIQTIGSLPQHVIGSATVAVTLASVVVGLVLSAARAYSMRLSVLDGTLTRQGTVVTVVLWLLSVASHIALGHANPAHSGAPSLLAYIGLSLLAQQLVVRMRAGQYRRRW</sequence>
<keyword evidence="3" id="KW-1185">Reference proteome</keyword>
<keyword evidence="1" id="KW-1133">Transmembrane helix</keyword>
<keyword evidence="1" id="KW-0472">Membrane</keyword>
<name>A0A100WIU2_MYCCR</name>
<feature type="transmembrane region" description="Helical" evidence="1">
    <location>
        <begin position="121"/>
        <end position="140"/>
    </location>
</feature>
<dbReference type="AlphaFoldDB" id="A0A100WIU2"/>
<evidence type="ECO:0008006" key="4">
    <source>
        <dbReference type="Google" id="ProtNLM"/>
    </source>
</evidence>
<feature type="transmembrane region" description="Helical" evidence="1">
    <location>
        <begin position="32"/>
        <end position="48"/>
    </location>
</feature>
<evidence type="ECO:0000313" key="3">
    <source>
        <dbReference type="Proteomes" id="UP000069443"/>
    </source>
</evidence>
<gene>
    <name evidence="2" type="ORF">RMCC_6082</name>
</gene>
<comment type="caution">
    <text evidence="2">The sequence shown here is derived from an EMBL/GenBank/DDBJ whole genome shotgun (WGS) entry which is preliminary data.</text>
</comment>
<feature type="transmembrane region" description="Helical" evidence="1">
    <location>
        <begin position="54"/>
        <end position="76"/>
    </location>
</feature>
<accession>A0A100WIU2</accession>
<dbReference type="OrthoDB" id="4773689at2"/>
<feature type="transmembrane region" description="Helical" evidence="1">
    <location>
        <begin position="6"/>
        <end position="23"/>
    </location>
</feature>
<dbReference type="RefSeq" id="WP_062659813.1">
    <property type="nucleotide sequence ID" value="NZ_BCSY01000129.1"/>
</dbReference>
<reference evidence="3" key="2">
    <citation type="submission" date="2016-02" db="EMBL/GenBank/DDBJ databases">
        <title>Draft genome sequence of five rapidly growing Mycobacterium species.</title>
        <authorList>
            <person name="Katahira K."/>
            <person name="Gotou Y."/>
            <person name="Iida K."/>
            <person name="Ogura Y."/>
            <person name="Hayashi T."/>
        </authorList>
    </citation>
    <scope>NUCLEOTIDE SEQUENCE [LARGE SCALE GENOMIC DNA]</scope>
    <source>
        <strain evidence="3">JCM15298</strain>
    </source>
</reference>
<keyword evidence="1" id="KW-0812">Transmembrane</keyword>
<protein>
    <recommendedName>
        <fullName evidence="4">Transmembrane protein</fullName>
    </recommendedName>
</protein>